<dbReference type="InterPro" id="IPR013783">
    <property type="entry name" value="Ig-like_fold"/>
</dbReference>
<evidence type="ECO:0008006" key="3">
    <source>
        <dbReference type="Google" id="ProtNLM"/>
    </source>
</evidence>
<reference evidence="1" key="1">
    <citation type="journal article" date="2020" name="bioRxiv">
        <title>Comparative genomics of Chlamydomonas.</title>
        <authorList>
            <person name="Craig R.J."/>
            <person name="Hasan A.R."/>
            <person name="Ness R.W."/>
            <person name="Keightley P.D."/>
        </authorList>
    </citation>
    <scope>NUCLEOTIDE SEQUENCE</scope>
    <source>
        <strain evidence="1">CCAP 11/70</strain>
    </source>
</reference>
<comment type="caution">
    <text evidence="1">The sequence shown here is derived from an EMBL/GenBank/DDBJ whole genome shotgun (WGS) entry which is preliminary data.</text>
</comment>
<organism evidence="1 2">
    <name type="scientific">Edaphochlamys debaryana</name>
    <dbReference type="NCBI Taxonomy" id="47281"/>
    <lineage>
        <taxon>Eukaryota</taxon>
        <taxon>Viridiplantae</taxon>
        <taxon>Chlorophyta</taxon>
        <taxon>core chlorophytes</taxon>
        <taxon>Chlorophyceae</taxon>
        <taxon>CS clade</taxon>
        <taxon>Chlamydomonadales</taxon>
        <taxon>Chlamydomonadales incertae sedis</taxon>
        <taxon>Edaphochlamys</taxon>
    </lineage>
</organism>
<dbReference type="Proteomes" id="UP000612055">
    <property type="component" value="Unassembled WGS sequence"/>
</dbReference>
<gene>
    <name evidence="1" type="ORF">HYH03_001273</name>
</gene>
<proteinExistence type="predicted"/>
<evidence type="ECO:0000313" key="2">
    <source>
        <dbReference type="Proteomes" id="UP000612055"/>
    </source>
</evidence>
<protein>
    <recommendedName>
        <fullName evidence="3">PKD domain-containing protein</fullName>
    </recommendedName>
</protein>
<accession>A0A835YMP3</accession>
<keyword evidence="2" id="KW-1185">Reference proteome</keyword>
<dbReference type="EMBL" id="JAEHOE010000003">
    <property type="protein sequence ID" value="KAG2500494.1"/>
    <property type="molecule type" value="Genomic_DNA"/>
</dbReference>
<dbReference type="Gene3D" id="2.60.40.10">
    <property type="entry name" value="Immunoglobulins"/>
    <property type="match status" value="1"/>
</dbReference>
<name>A0A835YMP3_9CHLO</name>
<evidence type="ECO:0000313" key="1">
    <source>
        <dbReference type="EMBL" id="KAG2500494.1"/>
    </source>
</evidence>
<sequence>MFSSAFQDIDPGVLPPELGIAAGDVTGIIDVVVVASPTYYDASTFCAKRFPVDIQLKRYTAPVTLVTDTRCSDFFTVNCEWESYAKLDPCPAVYVATSTVKNPDGSVALTQTQSFYSPGKVGAAAPSFVPGTPGGSPSVTPSAPKTDETVTLTFQTIRNCATTVLGDCKVQWGDGAVQSVPCPDSAPTRVPHVYGTAGRYTITVEVFVKDAILPDPPADTRSISVTVVPPNVAPDSLTLTWTQSVDADGASRTRWTARAKDANGNLKTLTLTLDGSVTYSYDCPTAAGADCSATWEHRKACSGPILNRLTATDALGASTSFGIDPSTVVATTRGVFTAAPAFTTASVVQGSEASLVLVGSHPCPAQGIRCQVDWADGTNPEVVSCSSAAGAKHLYNTFPRPIAAVVVVQEAVTSPAGTSFVTSSQALANIQVTNKAPSASVVASAAAASPAYLGSIISVLATASDVTAELSFLTATLATPFGGSSTLYSAAISPPRQTFTYSTTPVFVDGSVSIGTGQQPQALLRFVVRDHVCKETGFTLTCRVSWGDSATVVDTVPCDQSAGLAHTYAAVGRYTARVVAEAFLRVDGRTSGQALSLTATVDVTNAAPTASVTASQGPLTAAGAAITVTPTAADVDSNLAKLEFTLTASNGFFYRGTPSCTGASCAPAAVTLQVTCPGVYTADAIATDSLSLTGSARTTIPIDTPPASFSGNPSFGAGPFLKNSPVSLTFTPAHVCSIIAQQATLKCTIFWGDNSPDDAFPCGSGVGQQRSHTYQSSGPFTATVTVSVPNSPTNTEGQASASLVVSSGTPVLDPSSFRITPLLLPVGGSVSAAATATDPGADLKELVIDWGDGTNTSFPCTASPKSTCSLPATASHVYSVTGVFAPTATPADDDGTPASPVPLPAGFVVVYDPQGGFVVGGGWITSPPGALASDTAQTLTGVASFGFNSKYKAGASAPTGNTEFVFSAGGFRFRSTSYDWMVISGSRVQFKGSGIVNSQPSPVYKFSIMAEDGGSTPGSDRFRLRVFSLAADGTTEIKVYDNFVGGAATDCASLSDPSCDFRAATTALGGGSIVIQKSPSGRRSAV</sequence>
<dbReference type="AlphaFoldDB" id="A0A835YMP3"/>